<accession>A0ABY7FLR2</accession>
<dbReference type="SMART" id="SM00409">
    <property type="entry name" value="IG"/>
    <property type="match status" value="1"/>
</dbReference>
<dbReference type="EMBL" id="CP111024">
    <property type="protein sequence ID" value="WAR23148.1"/>
    <property type="molecule type" value="Genomic_DNA"/>
</dbReference>
<sequence length="537" mass="59983">MMAYVMCRRQGELKISDKLVYTAGSDSSYSLIIYPKNNKVGSKSIRLNRDHIDQYKALCGYGGHGHGVPVCYAETIFFKLLATLVASDRFCLSPLGLIHIAQTIKQHESLGRFLDKELFAEVAVVEYRKGEKGVEVDFRLRLMASRTYCVWEGLTTCLSRSHDRAARSRPLEPEDNIHQYSEDIPVADDCGVNYARLTGDWNPHHLYRWSAWLLGYKRPIAHGIWTLSRAIASLEKHSSSDSVKQEVRCTFKGPLYMPGRMRVQFEDPSYAQTTSGCRLLVSNPDTGEPHVEGVIKYIGRERITLIPKGDVSSVFIRLPPANVTVLQGWEARFLCQIREQRGTDYVFWKKVHSDGFTDLISYNRNVVNTNKYTVESDYTMRVRDVILDDEAWYECQAGVDRAKAFLSVSVMAANMTLSVYPAPPFTGSTLVNLTCRAHHSRPPADIHWFHGKTDVTTLSSVTCLKAVGVDGFGSTSSVLTVAVSNDGLSYRCVASLPGTDATLDQIFSPLTYGASSAASIVIPDVLFMTMIFLISSF</sequence>
<dbReference type="PANTHER" id="PTHR43841">
    <property type="entry name" value="3-HYDROXYACYL-THIOESTER DEHYDRATASE HTDX-RELATED"/>
    <property type="match status" value="1"/>
</dbReference>
<evidence type="ECO:0000313" key="2">
    <source>
        <dbReference type="EMBL" id="WAR23148.1"/>
    </source>
</evidence>
<evidence type="ECO:0000259" key="1">
    <source>
        <dbReference type="PROSITE" id="PS50835"/>
    </source>
</evidence>
<dbReference type="Pfam" id="PF01575">
    <property type="entry name" value="MaoC_dehydratas"/>
    <property type="match status" value="1"/>
</dbReference>
<organism evidence="2 3">
    <name type="scientific">Mya arenaria</name>
    <name type="common">Soft-shell clam</name>
    <dbReference type="NCBI Taxonomy" id="6604"/>
    <lineage>
        <taxon>Eukaryota</taxon>
        <taxon>Metazoa</taxon>
        <taxon>Spiralia</taxon>
        <taxon>Lophotrochozoa</taxon>
        <taxon>Mollusca</taxon>
        <taxon>Bivalvia</taxon>
        <taxon>Autobranchia</taxon>
        <taxon>Heteroconchia</taxon>
        <taxon>Euheterodonta</taxon>
        <taxon>Imparidentia</taxon>
        <taxon>Neoheterodontei</taxon>
        <taxon>Myida</taxon>
        <taxon>Myoidea</taxon>
        <taxon>Myidae</taxon>
        <taxon>Mya</taxon>
    </lineage>
</organism>
<dbReference type="InterPro" id="IPR013783">
    <property type="entry name" value="Ig-like_fold"/>
</dbReference>
<dbReference type="PROSITE" id="PS50835">
    <property type="entry name" value="IG_LIKE"/>
    <property type="match status" value="2"/>
</dbReference>
<feature type="domain" description="Ig-like" evidence="1">
    <location>
        <begin position="427"/>
        <end position="504"/>
    </location>
</feature>
<dbReference type="InterPro" id="IPR036179">
    <property type="entry name" value="Ig-like_dom_sf"/>
</dbReference>
<dbReference type="SUPFAM" id="SSF48726">
    <property type="entry name" value="Immunoglobulin"/>
    <property type="match status" value="2"/>
</dbReference>
<dbReference type="Proteomes" id="UP001164746">
    <property type="component" value="Chromosome 13"/>
</dbReference>
<gene>
    <name evidence="2" type="ORF">MAR_036817</name>
</gene>
<dbReference type="CDD" id="cd03441">
    <property type="entry name" value="R_hydratase_like"/>
    <property type="match status" value="1"/>
</dbReference>
<reference evidence="2" key="1">
    <citation type="submission" date="2022-11" db="EMBL/GenBank/DDBJ databases">
        <title>Centuries of genome instability and evolution in soft-shell clam transmissible cancer (bioRxiv).</title>
        <authorList>
            <person name="Hart S.F.M."/>
            <person name="Yonemitsu M.A."/>
            <person name="Giersch R.M."/>
            <person name="Beal B.F."/>
            <person name="Arriagada G."/>
            <person name="Davis B.W."/>
            <person name="Ostrander E.A."/>
            <person name="Goff S.P."/>
            <person name="Metzger M.J."/>
        </authorList>
    </citation>
    <scope>NUCLEOTIDE SEQUENCE</scope>
    <source>
        <strain evidence="2">MELC-2E11</strain>
        <tissue evidence="2">Siphon/mantle</tissue>
    </source>
</reference>
<evidence type="ECO:0000313" key="3">
    <source>
        <dbReference type="Proteomes" id="UP001164746"/>
    </source>
</evidence>
<name>A0ABY7FLR2_MYAAR</name>
<feature type="domain" description="Ig-like" evidence="1">
    <location>
        <begin position="307"/>
        <end position="418"/>
    </location>
</feature>
<keyword evidence="3" id="KW-1185">Reference proteome</keyword>
<proteinExistence type="predicted"/>
<dbReference type="SUPFAM" id="SSF54637">
    <property type="entry name" value="Thioesterase/thiol ester dehydrase-isomerase"/>
    <property type="match status" value="1"/>
</dbReference>
<dbReference type="InterPro" id="IPR013151">
    <property type="entry name" value="Immunoglobulin_dom"/>
</dbReference>
<dbReference type="InterPro" id="IPR003599">
    <property type="entry name" value="Ig_sub"/>
</dbReference>
<protein>
    <submittedName>
        <fullName evidence="2">HTDX-like protein</fullName>
    </submittedName>
</protein>
<dbReference type="InterPro" id="IPR002539">
    <property type="entry name" value="MaoC-like_dom"/>
</dbReference>
<dbReference type="InterPro" id="IPR029069">
    <property type="entry name" value="HotDog_dom_sf"/>
</dbReference>
<dbReference type="PANTHER" id="PTHR43841:SF3">
    <property type="entry name" value="(3R)-HYDROXYACYL-ACP DEHYDRATASE SUBUNIT HADB"/>
    <property type="match status" value="1"/>
</dbReference>
<dbReference type="Pfam" id="PF00047">
    <property type="entry name" value="ig"/>
    <property type="match status" value="1"/>
</dbReference>
<dbReference type="InterPro" id="IPR007110">
    <property type="entry name" value="Ig-like_dom"/>
</dbReference>
<dbReference type="Gene3D" id="2.60.40.10">
    <property type="entry name" value="Immunoglobulins"/>
    <property type="match status" value="2"/>
</dbReference>
<dbReference type="Gene3D" id="3.10.129.10">
    <property type="entry name" value="Hotdog Thioesterase"/>
    <property type="match status" value="1"/>
</dbReference>